<reference evidence="10" key="1">
    <citation type="submission" date="2011-10" db="EMBL/GenBank/DDBJ databases">
        <authorList>
            <consortium name="Soft-shell Turtle Genome Consortium"/>
        </authorList>
    </citation>
    <scope>NUCLEOTIDE SEQUENCE [LARGE SCALE GENOMIC DNA]</scope>
    <source>
        <strain evidence="10">Daiwa-1</strain>
    </source>
</reference>
<dbReference type="Proteomes" id="UP000007267">
    <property type="component" value="Unassembled WGS sequence"/>
</dbReference>
<name>K7F5Z7_PELSI</name>
<keyword evidence="10" id="KW-1185">Reference proteome</keyword>
<evidence type="ECO:0000256" key="3">
    <source>
        <dbReference type="ARBA" id="ARBA00006958"/>
    </source>
</evidence>
<dbReference type="PANTHER" id="PTHR22930:SF206">
    <property type="entry name" value="NUCLEASE HARBI1"/>
    <property type="match status" value="1"/>
</dbReference>
<reference evidence="10" key="2">
    <citation type="journal article" date="2013" name="Nat. Genet.">
        <title>The draft genomes of soft-shell turtle and green sea turtle yield insights into the development and evolution of the turtle-specific body plan.</title>
        <authorList>
            <person name="Wang Z."/>
            <person name="Pascual-Anaya J."/>
            <person name="Zadissa A."/>
            <person name="Li W."/>
            <person name="Niimura Y."/>
            <person name="Huang Z."/>
            <person name="Li C."/>
            <person name="White S."/>
            <person name="Xiong Z."/>
            <person name="Fang D."/>
            <person name="Wang B."/>
            <person name="Ming Y."/>
            <person name="Chen Y."/>
            <person name="Zheng Y."/>
            <person name="Kuraku S."/>
            <person name="Pignatelli M."/>
            <person name="Herrero J."/>
            <person name="Beal K."/>
            <person name="Nozawa M."/>
            <person name="Li Q."/>
            <person name="Wang J."/>
            <person name="Zhang H."/>
            <person name="Yu L."/>
            <person name="Shigenobu S."/>
            <person name="Wang J."/>
            <person name="Liu J."/>
            <person name="Flicek P."/>
            <person name="Searle S."/>
            <person name="Wang J."/>
            <person name="Kuratani S."/>
            <person name="Yin Y."/>
            <person name="Aken B."/>
            <person name="Zhang G."/>
            <person name="Irie N."/>
        </authorList>
    </citation>
    <scope>NUCLEOTIDE SEQUENCE [LARGE SCALE GENOMIC DNA]</scope>
    <source>
        <strain evidence="10">Daiwa-1</strain>
    </source>
</reference>
<dbReference type="GO" id="GO:0016787">
    <property type="term" value="F:hydrolase activity"/>
    <property type="evidence" value="ECO:0007669"/>
    <property type="project" value="UniProtKB-KW"/>
</dbReference>
<evidence type="ECO:0000259" key="8">
    <source>
        <dbReference type="Pfam" id="PF13359"/>
    </source>
</evidence>
<dbReference type="GeneTree" id="ENSGT00940000163810"/>
<dbReference type="HOGENOM" id="CLU_018552_5_1_1"/>
<dbReference type="EMBL" id="AGCU01034552">
    <property type="status" value="NOT_ANNOTATED_CDS"/>
    <property type="molecule type" value="Genomic_DNA"/>
</dbReference>
<reference evidence="9" key="4">
    <citation type="submission" date="2025-09" db="UniProtKB">
        <authorList>
            <consortium name="Ensembl"/>
        </authorList>
    </citation>
    <scope>IDENTIFICATION</scope>
</reference>
<evidence type="ECO:0000256" key="4">
    <source>
        <dbReference type="ARBA" id="ARBA00022722"/>
    </source>
</evidence>
<evidence type="ECO:0000313" key="10">
    <source>
        <dbReference type="Proteomes" id="UP000007267"/>
    </source>
</evidence>
<sequence length="204" mass="22680">MQVVKAINRVLLRRVVCLTDPDAVIWGFSALGFPNCGGAIGGMHIPICAPEHQAFQYINHKGYFSFLLQAVCDHRGQFTDINVGWSGKAHDARVFRNSSVCQRLQAGTFFPDRHIRVGDVDMPVCLVGDAASTLQPWLMKPYMGHLNPSQQAFNARLTQARIVVEGAFRRLKARFRCRLTCLDLAEHNIPPVVAACCVLCNLCE</sequence>
<keyword evidence="4" id="KW-0540">Nuclease</keyword>
<dbReference type="GO" id="GO:0004518">
    <property type="term" value="F:nuclease activity"/>
    <property type="evidence" value="ECO:0007669"/>
    <property type="project" value="UniProtKB-KW"/>
</dbReference>
<comment type="similarity">
    <text evidence="3">Belongs to the HARBI1 family.</text>
</comment>
<evidence type="ECO:0000256" key="6">
    <source>
        <dbReference type="ARBA" id="ARBA00022801"/>
    </source>
</evidence>
<reference evidence="9" key="3">
    <citation type="submission" date="2025-08" db="UniProtKB">
        <authorList>
            <consortium name="Ensembl"/>
        </authorList>
    </citation>
    <scope>IDENTIFICATION</scope>
</reference>
<comment type="cofactor">
    <cofactor evidence="1">
        <name>a divalent metal cation</name>
        <dbReference type="ChEBI" id="CHEBI:60240"/>
    </cofactor>
</comment>
<comment type="subcellular location">
    <subcellularLocation>
        <location evidence="2">Nucleus</location>
    </subcellularLocation>
</comment>
<dbReference type="GO" id="GO:0046872">
    <property type="term" value="F:metal ion binding"/>
    <property type="evidence" value="ECO:0007669"/>
    <property type="project" value="UniProtKB-KW"/>
</dbReference>
<dbReference type="eggNOG" id="KOG4585">
    <property type="taxonomic scope" value="Eukaryota"/>
</dbReference>
<organism evidence="9 10">
    <name type="scientific">Pelodiscus sinensis</name>
    <name type="common">Chinese softshell turtle</name>
    <name type="synonym">Trionyx sinensis</name>
    <dbReference type="NCBI Taxonomy" id="13735"/>
    <lineage>
        <taxon>Eukaryota</taxon>
        <taxon>Metazoa</taxon>
        <taxon>Chordata</taxon>
        <taxon>Craniata</taxon>
        <taxon>Vertebrata</taxon>
        <taxon>Euteleostomi</taxon>
        <taxon>Archelosauria</taxon>
        <taxon>Testudinata</taxon>
        <taxon>Testudines</taxon>
        <taxon>Cryptodira</taxon>
        <taxon>Trionychia</taxon>
        <taxon>Trionychidae</taxon>
        <taxon>Pelodiscus</taxon>
    </lineage>
</organism>
<evidence type="ECO:0000256" key="5">
    <source>
        <dbReference type="ARBA" id="ARBA00022723"/>
    </source>
</evidence>
<keyword evidence="6" id="KW-0378">Hydrolase</keyword>
<dbReference type="AlphaFoldDB" id="K7F5Z7"/>
<dbReference type="PANTHER" id="PTHR22930">
    <property type="match status" value="1"/>
</dbReference>
<keyword evidence="5" id="KW-0479">Metal-binding</keyword>
<dbReference type="Ensembl" id="ENSPSIT00000003474.1">
    <property type="protein sequence ID" value="ENSPSIP00000003457.1"/>
    <property type="gene ID" value="ENSPSIG00000003297.1"/>
</dbReference>
<dbReference type="InterPro" id="IPR027806">
    <property type="entry name" value="HARBI1_dom"/>
</dbReference>
<evidence type="ECO:0000256" key="2">
    <source>
        <dbReference type="ARBA" id="ARBA00004123"/>
    </source>
</evidence>
<evidence type="ECO:0000313" key="9">
    <source>
        <dbReference type="Ensembl" id="ENSPSIP00000003457.1"/>
    </source>
</evidence>
<evidence type="ECO:0000256" key="1">
    <source>
        <dbReference type="ARBA" id="ARBA00001968"/>
    </source>
</evidence>
<evidence type="ECO:0000256" key="7">
    <source>
        <dbReference type="ARBA" id="ARBA00023242"/>
    </source>
</evidence>
<dbReference type="InterPro" id="IPR045249">
    <property type="entry name" value="HARBI1-like"/>
</dbReference>
<dbReference type="GO" id="GO:0005634">
    <property type="term" value="C:nucleus"/>
    <property type="evidence" value="ECO:0007669"/>
    <property type="project" value="UniProtKB-SubCell"/>
</dbReference>
<keyword evidence="7" id="KW-0539">Nucleus</keyword>
<protein>
    <recommendedName>
        <fullName evidence="8">DDE Tnp4 domain-containing protein</fullName>
    </recommendedName>
</protein>
<proteinExistence type="inferred from homology"/>
<dbReference type="Pfam" id="PF13359">
    <property type="entry name" value="DDE_Tnp_4"/>
    <property type="match status" value="1"/>
</dbReference>
<accession>K7F5Z7</accession>
<feature type="domain" description="DDE Tnp4" evidence="8">
    <location>
        <begin position="41"/>
        <end position="201"/>
    </location>
</feature>
<dbReference type="OMA" id="QVIHASC"/>